<sequence length="103" mass="12137">MIIYNVTINITEEIHDAWLLWMNNQHIPEVMATGKFLSARLVRVHVDQPMDTIVFAAQYVCKDKATLEQYYLEDAPKMRQKGLELWGDQALYFRTELEVISEF</sequence>
<gene>
    <name evidence="1" type="ORF">SAMN02927903_00966</name>
</gene>
<accession>A0A1G5E768</accession>
<dbReference type="InterPro" id="IPR025563">
    <property type="entry name" value="DUF4286"/>
</dbReference>
<evidence type="ECO:0008006" key="3">
    <source>
        <dbReference type="Google" id="ProtNLM"/>
    </source>
</evidence>
<dbReference type="OrthoDB" id="1121837at2"/>
<protein>
    <recommendedName>
        <fullName evidence="3">DUF4286 domain-containing protein</fullName>
    </recommendedName>
</protein>
<organism evidence="1 2">
    <name type="scientific">Flavobacterium caeni</name>
    <dbReference type="NCBI Taxonomy" id="490189"/>
    <lineage>
        <taxon>Bacteria</taxon>
        <taxon>Pseudomonadati</taxon>
        <taxon>Bacteroidota</taxon>
        <taxon>Flavobacteriia</taxon>
        <taxon>Flavobacteriales</taxon>
        <taxon>Flavobacteriaceae</taxon>
        <taxon>Flavobacterium</taxon>
    </lineage>
</organism>
<dbReference type="STRING" id="490189.SAMN02927903_00966"/>
<dbReference type="Proteomes" id="UP000199354">
    <property type="component" value="Unassembled WGS sequence"/>
</dbReference>
<proteinExistence type="predicted"/>
<keyword evidence="2" id="KW-1185">Reference proteome</keyword>
<dbReference type="AlphaFoldDB" id="A0A1G5E768"/>
<evidence type="ECO:0000313" key="2">
    <source>
        <dbReference type="Proteomes" id="UP000199354"/>
    </source>
</evidence>
<dbReference type="Pfam" id="PF14114">
    <property type="entry name" value="DUF4286"/>
    <property type="match status" value="1"/>
</dbReference>
<name>A0A1G5E768_9FLAO</name>
<dbReference type="EMBL" id="FMVF01000004">
    <property type="protein sequence ID" value="SCY22792.1"/>
    <property type="molecule type" value="Genomic_DNA"/>
</dbReference>
<dbReference type="RefSeq" id="WP_091141338.1">
    <property type="nucleotide sequence ID" value="NZ_FMVF01000004.1"/>
</dbReference>
<evidence type="ECO:0000313" key="1">
    <source>
        <dbReference type="EMBL" id="SCY22792.1"/>
    </source>
</evidence>
<reference evidence="1 2" key="1">
    <citation type="submission" date="2016-10" db="EMBL/GenBank/DDBJ databases">
        <authorList>
            <person name="de Groot N.N."/>
        </authorList>
    </citation>
    <scope>NUCLEOTIDE SEQUENCE [LARGE SCALE GENOMIC DNA]</scope>
    <source>
        <strain evidence="1 2">CGMCC 1.7031</strain>
    </source>
</reference>